<sequence>MKAAVFSDLHLDYSREPNFAIEVADDVDVIVIAGDVTAPVADSVRWAHRMYGSRGKRVVMVAGNHEHYGQVYEDSIGDIPDPDNVFMLENRAVVLDGVRFLGCCLWTDFELYGNPIQAMGAAALFMNDYRMIMSDSSEGRLRRFLPAMTVDIHRASREWLDETLALPFHGPTVVITHTGPHELSVADEYKGDRLTPAFVSDLSDMIQRHEPDVWIHGHTHSNFDYVVPGTKTRVVCNPRGYVRDGFNRRDVENMAFEPTKTIVIG</sequence>
<dbReference type="Pfam" id="PF00149">
    <property type="entry name" value="Metallophos"/>
    <property type="match status" value="1"/>
</dbReference>
<dbReference type="InterPro" id="IPR029052">
    <property type="entry name" value="Metallo-depent_PP-like"/>
</dbReference>
<gene>
    <name evidence="2" type="ORF">Q9313_26150</name>
</gene>
<keyword evidence="2" id="KW-0614">Plasmid</keyword>
<proteinExistence type="predicted"/>
<dbReference type="GO" id="GO:0016787">
    <property type="term" value="F:hydrolase activity"/>
    <property type="evidence" value="ECO:0007669"/>
    <property type="project" value="InterPro"/>
</dbReference>
<feature type="domain" description="Calcineurin-like phosphoesterase" evidence="1">
    <location>
        <begin position="1"/>
        <end position="221"/>
    </location>
</feature>
<evidence type="ECO:0000313" key="3">
    <source>
        <dbReference type="Proteomes" id="UP001234585"/>
    </source>
</evidence>
<keyword evidence="3" id="KW-1185">Reference proteome</keyword>
<reference evidence="2 3" key="1">
    <citation type="submission" date="2023-08" db="EMBL/GenBank/DDBJ databases">
        <title>Pathogen: clinical or host-associated sample.</title>
        <authorList>
            <person name="Hergert J."/>
            <person name="Casey R."/>
            <person name="Wagner J."/>
            <person name="Young E.L."/>
            <person name="Oakeson K.F."/>
        </authorList>
    </citation>
    <scope>NUCLEOTIDE SEQUENCE [LARGE SCALE GENOMIC DNA]</scope>
    <source>
        <strain evidence="2 3">1760953</strain>
        <plasmid evidence="2 3">unnamed3</plasmid>
    </source>
</reference>
<dbReference type="SUPFAM" id="SSF56300">
    <property type="entry name" value="Metallo-dependent phosphatases"/>
    <property type="match status" value="1"/>
</dbReference>
<evidence type="ECO:0000313" key="2">
    <source>
        <dbReference type="EMBL" id="WLS00856.1"/>
    </source>
</evidence>
<dbReference type="PANTHER" id="PTHR37844">
    <property type="entry name" value="SER/THR PROTEIN PHOSPHATASE SUPERFAMILY (AFU_ORTHOLOGUE AFUA_1G14840)"/>
    <property type="match status" value="1"/>
</dbReference>
<protein>
    <submittedName>
        <fullName evidence="2">Metallophosphoesterase</fullName>
    </submittedName>
</protein>
<name>A0AA50CRX0_9HYPH</name>
<accession>A0AA50CRX0</accession>
<evidence type="ECO:0000259" key="1">
    <source>
        <dbReference type="Pfam" id="PF00149"/>
    </source>
</evidence>
<dbReference type="PANTHER" id="PTHR37844:SF2">
    <property type="entry name" value="SER_THR PROTEIN PHOSPHATASE SUPERFAMILY (AFU_ORTHOLOGUE AFUA_1G14840)"/>
    <property type="match status" value="1"/>
</dbReference>
<geneLocation type="plasmid" evidence="2 3">
    <name>unnamed3</name>
</geneLocation>
<organism evidence="2 3">
    <name type="scientific">Shinella sumterensis</name>
    <dbReference type="NCBI Taxonomy" id="1967501"/>
    <lineage>
        <taxon>Bacteria</taxon>
        <taxon>Pseudomonadati</taxon>
        <taxon>Pseudomonadota</taxon>
        <taxon>Alphaproteobacteria</taxon>
        <taxon>Hyphomicrobiales</taxon>
        <taxon>Rhizobiaceae</taxon>
        <taxon>Shinella</taxon>
    </lineage>
</organism>
<dbReference type="InterPro" id="IPR004843">
    <property type="entry name" value="Calcineurin-like_PHP"/>
</dbReference>
<dbReference type="Gene3D" id="3.60.21.10">
    <property type="match status" value="1"/>
</dbReference>
<dbReference type="EMBL" id="CP132305">
    <property type="protein sequence ID" value="WLS00856.1"/>
    <property type="molecule type" value="Genomic_DNA"/>
</dbReference>
<dbReference type="Proteomes" id="UP001234585">
    <property type="component" value="Plasmid unnamed3"/>
</dbReference>
<dbReference type="RefSeq" id="WP_306040844.1">
    <property type="nucleotide sequence ID" value="NZ_CP132305.1"/>
</dbReference>
<dbReference type="AlphaFoldDB" id="A0AA50CRX0"/>